<dbReference type="EMBL" id="KE619693">
    <property type="protein sequence ID" value="EXC36164.1"/>
    <property type="molecule type" value="Genomic_DNA"/>
</dbReference>
<dbReference type="Proteomes" id="UP000030645">
    <property type="component" value="Unassembled WGS sequence"/>
</dbReference>
<evidence type="ECO:0000313" key="2">
    <source>
        <dbReference type="Proteomes" id="UP000030645"/>
    </source>
</evidence>
<sequence length="61" mass="6413">MRDIVLGSSGYFGFISSFGPPDVDLFLGVASTPKHKVVASGSFNYSVIIAPAWNKGVSSFS</sequence>
<proteinExistence type="predicted"/>
<evidence type="ECO:0000313" key="1">
    <source>
        <dbReference type="EMBL" id="EXC36164.1"/>
    </source>
</evidence>
<organism evidence="1 2">
    <name type="scientific">Morus notabilis</name>
    <dbReference type="NCBI Taxonomy" id="981085"/>
    <lineage>
        <taxon>Eukaryota</taxon>
        <taxon>Viridiplantae</taxon>
        <taxon>Streptophyta</taxon>
        <taxon>Embryophyta</taxon>
        <taxon>Tracheophyta</taxon>
        <taxon>Spermatophyta</taxon>
        <taxon>Magnoliopsida</taxon>
        <taxon>eudicotyledons</taxon>
        <taxon>Gunneridae</taxon>
        <taxon>Pentapetalae</taxon>
        <taxon>rosids</taxon>
        <taxon>fabids</taxon>
        <taxon>Rosales</taxon>
        <taxon>Moraceae</taxon>
        <taxon>Moreae</taxon>
        <taxon>Morus</taxon>
    </lineage>
</organism>
<keyword evidence="2" id="KW-1185">Reference proteome</keyword>
<accession>W9SNQ1</accession>
<gene>
    <name evidence="1" type="ORF">L484_002980</name>
</gene>
<protein>
    <submittedName>
        <fullName evidence="1">Uncharacterized protein</fullName>
    </submittedName>
</protein>
<dbReference type="AlphaFoldDB" id="W9SNQ1"/>
<reference evidence="2" key="1">
    <citation type="submission" date="2013-01" db="EMBL/GenBank/DDBJ databases">
        <title>Draft Genome Sequence of a Mulberry Tree, Morus notabilis C.K. Schneid.</title>
        <authorList>
            <person name="He N."/>
            <person name="Zhao S."/>
        </authorList>
    </citation>
    <scope>NUCLEOTIDE SEQUENCE</scope>
</reference>
<name>W9SNQ1_9ROSA</name>